<keyword evidence="1" id="KW-0732">Signal</keyword>
<dbReference type="Proteomes" id="UP000238042">
    <property type="component" value="Unassembled WGS sequence"/>
</dbReference>
<dbReference type="AlphaFoldDB" id="A0A2S8AAT5"/>
<dbReference type="Pfam" id="PF11306">
    <property type="entry name" value="DUF3108"/>
    <property type="match status" value="1"/>
</dbReference>
<dbReference type="InterPro" id="IPR021457">
    <property type="entry name" value="DUF3108"/>
</dbReference>
<gene>
    <name evidence="2" type="ORF">C4S77_07315</name>
</gene>
<comment type="caution">
    <text evidence="2">The sequence shown here is derived from an EMBL/GenBank/DDBJ whole genome shotgun (WGS) entry which is preliminary data.</text>
</comment>
<name>A0A2S8AAT5_9FLAO</name>
<dbReference type="EMBL" id="PSZM01000040">
    <property type="protein sequence ID" value="PQL91611.1"/>
    <property type="molecule type" value="Genomic_DNA"/>
</dbReference>
<reference evidence="2 3" key="1">
    <citation type="submission" date="2018-02" db="EMBL/GenBank/DDBJ databases">
        <title>Genome sequences of Apibacter spp., gut symbionts of Asian honey bees.</title>
        <authorList>
            <person name="Kwong W.K."/>
            <person name="Steele M.I."/>
            <person name="Moran N.A."/>
        </authorList>
    </citation>
    <scope>NUCLEOTIDE SEQUENCE [LARGE SCALE GENOMIC DNA]</scope>
    <source>
        <strain evidence="3">wkB301</strain>
    </source>
</reference>
<dbReference type="RefSeq" id="WP_105246999.1">
    <property type="nucleotide sequence ID" value="NZ_PSZM01000040.1"/>
</dbReference>
<sequence>MKKFFIIFIFLFSTFLLVTASSTETLFPASELNNGEYLRYRVHYMLINAGYATLTTSETNYNGKPHYHVVGEGYSTGSAKLFFKVEDRYETYMDKATLLSSKFIRKIRESSYVRNQSMTIDHINKKITYTNESDKTSKYFTYTGEIHDMLSAFYYLRNMNTDGYKSGDFISLNIFLDYEMLNFKLKILSRETIKSNFGKVKCIKLRPYVLSGRVFKEKESVTMWVTDDVNHIPIQIKAELAVGSLKADLSNYKNLQSPINFIK</sequence>
<dbReference type="OrthoDB" id="9808473at2"/>
<organism evidence="2 3">
    <name type="scientific">Apibacter adventoris</name>
    <dbReference type="NCBI Taxonomy" id="1679466"/>
    <lineage>
        <taxon>Bacteria</taxon>
        <taxon>Pseudomonadati</taxon>
        <taxon>Bacteroidota</taxon>
        <taxon>Flavobacteriia</taxon>
        <taxon>Flavobacteriales</taxon>
        <taxon>Weeksellaceae</taxon>
        <taxon>Apibacter</taxon>
    </lineage>
</organism>
<accession>A0A2S8AAT5</accession>
<proteinExistence type="predicted"/>
<evidence type="ECO:0000256" key="1">
    <source>
        <dbReference type="SAM" id="SignalP"/>
    </source>
</evidence>
<keyword evidence="3" id="KW-1185">Reference proteome</keyword>
<evidence type="ECO:0000313" key="2">
    <source>
        <dbReference type="EMBL" id="PQL91611.1"/>
    </source>
</evidence>
<protein>
    <submittedName>
        <fullName evidence="2">DUF3108 domain-containing protein</fullName>
    </submittedName>
</protein>
<feature type="signal peptide" evidence="1">
    <location>
        <begin position="1"/>
        <end position="20"/>
    </location>
</feature>
<feature type="chain" id="PRO_5015435262" evidence="1">
    <location>
        <begin position="21"/>
        <end position="263"/>
    </location>
</feature>
<evidence type="ECO:0000313" key="3">
    <source>
        <dbReference type="Proteomes" id="UP000238042"/>
    </source>
</evidence>